<gene>
    <name evidence="2" type="ORF">BFN67_22980</name>
</gene>
<protein>
    <submittedName>
        <fullName evidence="2">ACP phosphodiesterase</fullName>
    </submittedName>
</protein>
<dbReference type="GO" id="GO:0010181">
    <property type="term" value="F:FMN binding"/>
    <property type="evidence" value="ECO:0007669"/>
    <property type="project" value="TreeGrafter"/>
</dbReference>
<proteinExistence type="predicted"/>
<evidence type="ECO:0000313" key="2">
    <source>
        <dbReference type="EMBL" id="OQM74064.1"/>
    </source>
</evidence>
<dbReference type="AlphaFoldDB" id="A0A1V8RLP1"/>
<evidence type="ECO:0000313" key="3">
    <source>
        <dbReference type="Proteomes" id="UP000191905"/>
    </source>
</evidence>
<dbReference type="InterPro" id="IPR050712">
    <property type="entry name" value="NAD(P)H-dep_reductase"/>
</dbReference>
<dbReference type="EMBL" id="MDET01000043">
    <property type="protein sequence ID" value="OQM74064.1"/>
    <property type="molecule type" value="Genomic_DNA"/>
</dbReference>
<dbReference type="GO" id="GO:0016491">
    <property type="term" value="F:oxidoreductase activity"/>
    <property type="evidence" value="ECO:0007669"/>
    <property type="project" value="InterPro"/>
</dbReference>
<dbReference type="Pfam" id="PF03358">
    <property type="entry name" value="FMN_red"/>
    <property type="match status" value="1"/>
</dbReference>
<reference evidence="2 3" key="1">
    <citation type="journal article" date="2016" name="Int. J. Syst. Evol. Microbiol.">
        <title>Pseudaminobacter manganicus sp. nov., isolated from sludge of a manganese mine.</title>
        <authorList>
            <person name="Li J."/>
            <person name="Huang J."/>
            <person name="Liao S."/>
            <person name="Wang G."/>
        </authorList>
    </citation>
    <scope>NUCLEOTIDE SEQUENCE [LARGE SCALE GENOMIC DNA]</scope>
    <source>
        <strain evidence="2 3">JH-7</strain>
    </source>
</reference>
<dbReference type="PANTHER" id="PTHR30543:SF21">
    <property type="entry name" value="NAD(P)H-DEPENDENT FMN REDUCTASE LOT6"/>
    <property type="match status" value="1"/>
</dbReference>
<dbReference type="STRING" id="1873176.BFN67_22980"/>
<sequence>MLAEALVRLAGDRVDAHFIQIDDLPIYNADLETERPANVHRFTNEIADSDAVLVAMPEHNRSLPAVLKNAIDWGSKPMTDNVWKGKVTAITGTSPGAIGTAVGQQHLRQILGILGALVVGGEAYISYRPDLIDEAGAITNQGTRSFLQQYLDTFLVIAMKLNEADRTQRKPPRSRAA</sequence>
<dbReference type="Proteomes" id="UP000191905">
    <property type="component" value="Unassembled WGS sequence"/>
</dbReference>
<dbReference type="SUPFAM" id="SSF52218">
    <property type="entry name" value="Flavoproteins"/>
    <property type="match status" value="1"/>
</dbReference>
<keyword evidence="3" id="KW-1185">Reference proteome</keyword>
<dbReference type="Gene3D" id="3.40.50.360">
    <property type="match status" value="1"/>
</dbReference>
<organism evidence="2 3">
    <name type="scientific">Manganibacter manganicus</name>
    <dbReference type="NCBI Taxonomy" id="1873176"/>
    <lineage>
        <taxon>Bacteria</taxon>
        <taxon>Pseudomonadati</taxon>
        <taxon>Pseudomonadota</taxon>
        <taxon>Alphaproteobacteria</taxon>
        <taxon>Hyphomicrobiales</taxon>
        <taxon>Phyllobacteriaceae</taxon>
        <taxon>Manganibacter</taxon>
    </lineage>
</organism>
<comment type="caution">
    <text evidence="2">The sequence shown here is derived from an EMBL/GenBank/DDBJ whole genome shotgun (WGS) entry which is preliminary data.</text>
</comment>
<dbReference type="InterPro" id="IPR005025">
    <property type="entry name" value="FMN_Rdtase-like_dom"/>
</dbReference>
<feature type="domain" description="NADPH-dependent FMN reductase-like" evidence="1">
    <location>
        <begin position="2"/>
        <end position="126"/>
    </location>
</feature>
<dbReference type="InterPro" id="IPR029039">
    <property type="entry name" value="Flavoprotein-like_sf"/>
</dbReference>
<evidence type="ECO:0000259" key="1">
    <source>
        <dbReference type="Pfam" id="PF03358"/>
    </source>
</evidence>
<dbReference type="PANTHER" id="PTHR30543">
    <property type="entry name" value="CHROMATE REDUCTASE"/>
    <property type="match status" value="1"/>
</dbReference>
<name>A0A1V8RLP1_9HYPH</name>
<accession>A0A1V8RLP1</accession>
<dbReference type="GO" id="GO:0005829">
    <property type="term" value="C:cytosol"/>
    <property type="evidence" value="ECO:0007669"/>
    <property type="project" value="TreeGrafter"/>
</dbReference>